<sequence length="290" mass="33062">MMGFYQERQTFDEQASASSNLPSNGDIGNNKKSSSSFLDYEQQTNNNKLESSITSTTSTSVFASIKSLFTSAPDNQIRSRANSTARSRSGTLTSTHSHNSYRKHAQSSGYHSLETSSKDLEDSWDIDDTYIKVCKFTDSDDANEVGVFGTYKEYKEQMQQQQLASDIRKIIENYQEPTRLLKISDFLALRTAGDVLNLSHCEPYGLKGCKLILLVNDGAEEFNLGTLYPEKGIFSTFEITLVLHLKRSPCRKLPFFRCRQQTMHILEQYELRKEKMYTSKSRRSSPTYCR</sequence>
<dbReference type="InterPro" id="IPR012918">
    <property type="entry name" value="RTP801-like"/>
</dbReference>
<dbReference type="InterPro" id="IPR038281">
    <property type="entry name" value="RTP801-like_C_sf"/>
</dbReference>
<dbReference type="PANTHER" id="PTHR12478:SF16">
    <property type="entry name" value="PROTEIN CHARYBDE-RELATED"/>
    <property type="match status" value="1"/>
</dbReference>
<dbReference type="GO" id="GO:0032006">
    <property type="term" value="P:regulation of TOR signaling"/>
    <property type="evidence" value="ECO:0007669"/>
    <property type="project" value="TreeGrafter"/>
</dbReference>
<evidence type="ECO:0000313" key="5">
    <source>
        <dbReference type="EnsemblMetazoa" id="CLYHEMP001641.1"/>
    </source>
</evidence>
<dbReference type="RefSeq" id="XP_066913498.1">
    <property type="nucleotide sequence ID" value="XM_067057397.1"/>
</dbReference>
<comment type="similarity">
    <text evidence="2">Belongs to the DDIT4 family.</text>
</comment>
<dbReference type="GO" id="GO:0006915">
    <property type="term" value="P:apoptotic process"/>
    <property type="evidence" value="ECO:0007669"/>
    <property type="project" value="TreeGrafter"/>
</dbReference>
<evidence type="ECO:0000256" key="2">
    <source>
        <dbReference type="ARBA" id="ARBA00010670"/>
    </source>
</evidence>
<feature type="region of interest" description="Disordered" evidence="4">
    <location>
        <begin position="1"/>
        <end position="34"/>
    </location>
</feature>
<dbReference type="GeneID" id="136800740"/>
<feature type="compositionally biased region" description="Low complexity" evidence="4">
    <location>
        <begin position="78"/>
        <end position="89"/>
    </location>
</feature>
<dbReference type="GO" id="GO:0005737">
    <property type="term" value="C:cytoplasm"/>
    <property type="evidence" value="ECO:0007669"/>
    <property type="project" value="UniProtKB-SubCell"/>
</dbReference>
<dbReference type="Pfam" id="PF07809">
    <property type="entry name" value="RTP801_C"/>
    <property type="match status" value="1"/>
</dbReference>
<dbReference type="Gene3D" id="3.90.470.40">
    <property type="entry name" value="RTP801-like"/>
    <property type="match status" value="1"/>
</dbReference>
<dbReference type="GO" id="GO:0009968">
    <property type="term" value="P:negative regulation of signal transduction"/>
    <property type="evidence" value="ECO:0007669"/>
    <property type="project" value="InterPro"/>
</dbReference>
<proteinExistence type="inferred from homology"/>
<comment type="subcellular location">
    <subcellularLocation>
        <location evidence="1">Cytoplasm</location>
    </subcellularLocation>
</comment>
<name>A0A7M5V358_9CNID</name>
<feature type="compositionally biased region" description="Polar residues" evidence="4">
    <location>
        <begin position="12"/>
        <end position="34"/>
    </location>
</feature>
<evidence type="ECO:0000256" key="4">
    <source>
        <dbReference type="SAM" id="MobiDB-lite"/>
    </source>
</evidence>
<organism evidence="5 6">
    <name type="scientific">Clytia hemisphaerica</name>
    <dbReference type="NCBI Taxonomy" id="252671"/>
    <lineage>
        <taxon>Eukaryota</taxon>
        <taxon>Metazoa</taxon>
        <taxon>Cnidaria</taxon>
        <taxon>Hydrozoa</taxon>
        <taxon>Hydroidolina</taxon>
        <taxon>Leptothecata</taxon>
        <taxon>Obeliida</taxon>
        <taxon>Clytiidae</taxon>
        <taxon>Clytia</taxon>
    </lineage>
</organism>
<evidence type="ECO:0000256" key="1">
    <source>
        <dbReference type="ARBA" id="ARBA00004496"/>
    </source>
</evidence>
<protein>
    <submittedName>
        <fullName evidence="5">Uncharacterized protein</fullName>
    </submittedName>
</protein>
<dbReference type="AlphaFoldDB" id="A0A7M5V358"/>
<keyword evidence="6" id="KW-1185">Reference proteome</keyword>
<dbReference type="PANTHER" id="PTHR12478">
    <property type="entry name" value="DNA-DAMAGE-INDUCIBLE TRANSCRIPT 4 PROTEIN DDIT4"/>
    <property type="match status" value="1"/>
</dbReference>
<accession>A0A7M5V358</accession>
<evidence type="ECO:0000256" key="3">
    <source>
        <dbReference type="ARBA" id="ARBA00022490"/>
    </source>
</evidence>
<reference evidence="5" key="1">
    <citation type="submission" date="2021-01" db="UniProtKB">
        <authorList>
            <consortium name="EnsemblMetazoa"/>
        </authorList>
    </citation>
    <scope>IDENTIFICATION</scope>
</reference>
<dbReference type="OrthoDB" id="10018535at2759"/>
<feature type="region of interest" description="Disordered" evidence="4">
    <location>
        <begin position="75"/>
        <end position="114"/>
    </location>
</feature>
<keyword evidence="3" id="KW-0963">Cytoplasm</keyword>
<dbReference type="EnsemblMetazoa" id="CLYHEMT001641.1">
    <property type="protein sequence ID" value="CLYHEMP001641.1"/>
    <property type="gene ID" value="CLYHEMG001641"/>
</dbReference>
<evidence type="ECO:0000313" key="6">
    <source>
        <dbReference type="Proteomes" id="UP000594262"/>
    </source>
</evidence>
<dbReference type="Proteomes" id="UP000594262">
    <property type="component" value="Unplaced"/>
</dbReference>